<feature type="signal peptide" evidence="1">
    <location>
        <begin position="1"/>
        <end position="23"/>
    </location>
</feature>
<dbReference type="EMBL" id="AP024488">
    <property type="protein sequence ID" value="BCS96788.1"/>
    <property type="molecule type" value="Genomic_DNA"/>
</dbReference>
<organism evidence="2 3">
    <name type="scientific">Desulfoluna limicola</name>
    <dbReference type="NCBI Taxonomy" id="2810562"/>
    <lineage>
        <taxon>Bacteria</taxon>
        <taxon>Pseudomonadati</taxon>
        <taxon>Thermodesulfobacteriota</taxon>
        <taxon>Desulfobacteria</taxon>
        <taxon>Desulfobacterales</taxon>
        <taxon>Desulfolunaceae</taxon>
        <taxon>Desulfoluna</taxon>
    </lineage>
</organism>
<evidence type="ECO:0008006" key="4">
    <source>
        <dbReference type="Google" id="ProtNLM"/>
    </source>
</evidence>
<proteinExistence type="predicted"/>
<protein>
    <recommendedName>
        <fullName evidence="4">DUF1573 domain-containing protein</fullName>
    </recommendedName>
</protein>
<evidence type="ECO:0000256" key="1">
    <source>
        <dbReference type="SAM" id="SignalP"/>
    </source>
</evidence>
<name>A0ABM7PI91_9BACT</name>
<gene>
    <name evidence="2" type="ORF">DSLASN_24200</name>
</gene>
<keyword evidence="3" id="KW-1185">Reference proteome</keyword>
<keyword evidence="1" id="KW-0732">Signal</keyword>
<reference evidence="2 3" key="1">
    <citation type="submission" date="2021-02" db="EMBL/GenBank/DDBJ databases">
        <title>Complete genome of Desulfoluna sp. strain ASN36.</title>
        <authorList>
            <person name="Takahashi A."/>
            <person name="Kojima H."/>
            <person name="Fukui M."/>
        </authorList>
    </citation>
    <scope>NUCLEOTIDE SEQUENCE [LARGE SCALE GENOMIC DNA]</scope>
    <source>
        <strain evidence="2 3">ASN36</strain>
    </source>
</reference>
<dbReference type="Proteomes" id="UP001320148">
    <property type="component" value="Chromosome"/>
</dbReference>
<evidence type="ECO:0000313" key="2">
    <source>
        <dbReference type="EMBL" id="BCS96788.1"/>
    </source>
</evidence>
<feature type="chain" id="PRO_5045669819" description="DUF1573 domain-containing protein" evidence="1">
    <location>
        <begin position="24"/>
        <end position="257"/>
    </location>
</feature>
<accession>A0ABM7PI91</accession>
<dbReference type="RefSeq" id="WP_236893072.1">
    <property type="nucleotide sequence ID" value="NZ_AP024488.1"/>
</dbReference>
<sequence length="257" mass="27791">MRSKTMIGLALLSTAILAVMALASLGEKEQKNGPNQKRAARFYTGIPEAPVRTRCTLTGPITALVLPAALQGDVVELTLIVPNPTDKALQLTKPKSCCGIIVTNLTPLVPPGEDGMVKTVIMTDKLGGKTLDAYVQVETTDPARPLLRFDASMAVTEFASLSQHKITLTGPHSEPVEGSSTVTPAEAYPFAITGIKAKKGLHVAYNVEEIKDTEGTRYLVRATNTRKTAGVYRDMLYLQTDNPLRPELRIRVEGHIE</sequence>
<evidence type="ECO:0000313" key="3">
    <source>
        <dbReference type="Proteomes" id="UP001320148"/>
    </source>
</evidence>